<dbReference type="AlphaFoldDB" id="A0A0F9AFM8"/>
<dbReference type="EMBL" id="LAZR01055008">
    <property type="protein sequence ID" value="KKK77324.1"/>
    <property type="molecule type" value="Genomic_DNA"/>
</dbReference>
<comment type="caution">
    <text evidence="1">The sequence shown here is derived from an EMBL/GenBank/DDBJ whole genome shotgun (WGS) entry which is preliminary data.</text>
</comment>
<protein>
    <submittedName>
        <fullName evidence="1">Uncharacterized protein</fullName>
    </submittedName>
</protein>
<sequence>MNIDLDYDTDLNNDAEGFGIGLEELPPPENETITAIAHPPMLGTVANPLPGSSELGLNEAIALAQEACKWECTFYAWCDEYLHGVRQEALQDTSLVRYALARLRNYWGPAFFNTGTPKAHARYHAIMAAQAALSAVERRNKLPLIQKVIYYTGVIERDGGNI</sequence>
<accession>A0A0F9AFM8</accession>
<proteinExistence type="predicted"/>
<evidence type="ECO:0000313" key="1">
    <source>
        <dbReference type="EMBL" id="KKK77324.1"/>
    </source>
</evidence>
<reference evidence="1" key="1">
    <citation type="journal article" date="2015" name="Nature">
        <title>Complex archaea that bridge the gap between prokaryotes and eukaryotes.</title>
        <authorList>
            <person name="Spang A."/>
            <person name="Saw J.H."/>
            <person name="Jorgensen S.L."/>
            <person name="Zaremba-Niedzwiedzka K."/>
            <person name="Martijn J."/>
            <person name="Lind A.E."/>
            <person name="van Eijk R."/>
            <person name="Schleper C."/>
            <person name="Guy L."/>
            <person name="Ettema T.J."/>
        </authorList>
    </citation>
    <scope>NUCLEOTIDE SEQUENCE</scope>
</reference>
<name>A0A0F9AFM8_9ZZZZ</name>
<gene>
    <name evidence="1" type="ORF">LCGC14_2854770</name>
</gene>
<organism evidence="1">
    <name type="scientific">marine sediment metagenome</name>
    <dbReference type="NCBI Taxonomy" id="412755"/>
    <lineage>
        <taxon>unclassified sequences</taxon>
        <taxon>metagenomes</taxon>
        <taxon>ecological metagenomes</taxon>
    </lineage>
</organism>